<keyword evidence="7" id="KW-0624">Polysaccharide degradation</keyword>
<dbReference type="InterPro" id="IPR008928">
    <property type="entry name" value="6-hairpin_glycosidase_sf"/>
</dbReference>
<keyword evidence="5" id="KW-0136">Cellulose degradation</keyword>
<feature type="signal peptide" evidence="8">
    <location>
        <begin position="1"/>
        <end position="26"/>
    </location>
</feature>
<keyword evidence="8" id="KW-0732">Signal</keyword>
<proteinExistence type="inferred from homology"/>
<dbReference type="Gene3D" id="1.50.10.10">
    <property type="match status" value="1"/>
</dbReference>
<dbReference type="AlphaFoldDB" id="A0A7Z6ZSP6"/>
<evidence type="ECO:0000256" key="4">
    <source>
        <dbReference type="ARBA" id="ARBA00022801"/>
    </source>
</evidence>
<feature type="chain" id="PRO_5030767627" description="cellulase" evidence="8">
    <location>
        <begin position="27"/>
        <end position="389"/>
    </location>
</feature>
<evidence type="ECO:0000256" key="6">
    <source>
        <dbReference type="ARBA" id="ARBA00023295"/>
    </source>
</evidence>
<keyword evidence="4" id="KW-0378">Hydrolase</keyword>
<keyword evidence="6" id="KW-0326">Glycosidase</keyword>
<protein>
    <recommendedName>
        <fullName evidence="3">cellulase</fullName>
        <ecNumber evidence="3">3.2.1.4</ecNumber>
    </recommendedName>
</protein>
<comment type="caution">
    <text evidence="9">The sequence shown here is derived from an EMBL/GenBank/DDBJ whole genome shotgun (WGS) entry which is preliminary data.</text>
</comment>
<evidence type="ECO:0000256" key="7">
    <source>
        <dbReference type="ARBA" id="ARBA00023326"/>
    </source>
</evidence>
<evidence type="ECO:0000313" key="10">
    <source>
        <dbReference type="Proteomes" id="UP000287766"/>
    </source>
</evidence>
<name>A0A7Z6ZSP6_9GAMM</name>
<comment type="catalytic activity">
    <reaction evidence="1">
        <text>Endohydrolysis of (1-&gt;4)-beta-D-glucosidic linkages in cellulose, lichenin and cereal beta-D-glucans.</text>
        <dbReference type="EC" id="3.2.1.4"/>
    </reaction>
</comment>
<evidence type="ECO:0000313" key="9">
    <source>
        <dbReference type="EMBL" id="RUO39544.1"/>
    </source>
</evidence>
<evidence type="ECO:0000256" key="5">
    <source>
        <dbReference type="ARBA" id="ARBA00023001"/>
    </source>
</evidence>
<dbReference type="InterPro" id="IPR002037">
    <property type="entry name" value="Glyco_hydro_8"/>
</dbReference>
<gene>
    <name evidence="9" type="ORF">CWE22_09610</name>
</gene>
<dbReference type="InterPro" id="IPR012341">
    <property type="entry name" value="6hp_glycosidase-like_sf"/>
</dbReference>
<keyword evidence="10" id="KW-1185">Reference proteome</keyword>
<dbReference type="EMBL" id="PIPR01000002">
    <property type="protein sequence ID" value="RUO39544.1"/>
    <property type="molecule type" value="Genomic_DNA"/>
</dbReference>
<organism evidence="9 10">
    <name type="scientific">Pseudidiomarina aestuarii</name>
    <dbReference type="NCBI Taxonomy" id="624146"/>
    <lineage>
        <taxon>Bacteria</taxon>
        <taxon>Pseudomonadati</taxon>
        <taxon>Pseudomonadota</taxon>
        <taxon>Gammaproteobacteria</taxon>
        <taxon>Alteromonadales</taxon>
        <taxon>Idiomarinaceae</taxon>
        <taxon>Pseudidiomarina</taxon>
    </lineage>
</organism>
<evidence type="ECO:0000256" key="8">
    <source>
        <dbReference type="SAM" id="SignalP"/>
    </source>
</evidence>
<dbReference type="EC" id="3.2.1.4" evidence="3"/>
<comment type="similarity">
    <text evidence="2">Belongs to the glycosyl hydrolase 8 (cellulase D) family.</text>
</comment>
<dbReference type="Pfam" id="PF01270">
    <property type="entry name" value="Glyco_hydro_8"/>
    <property type="match status" value="1"/>
</dbReference>
<evidence type="ECO:0000256" key="3">
    <source>
        <dbReference type="ARBA" id="ARBA00012601"/>
    </source>
</evidence>
<dbReference type="RefSeq" id="WP_169931224.1">
    <property type="nucleotide sequence ID" value="NZ_PIPR01000002.1"/>
</dbReference>
<dbReference type="NCBIfam" id="NF008305">
    <property type="entry name" value="PRK11097.1"/>
    <property type="match status" value="1"/>
</dbReference>
<reference evidence="10" key="1">
    <citation type="journal article" date="2018" name="Front. Microbiol.">
        <title>Genome-Based Analysis Reveals the Taxonomy and Diversity of the Family Idiomarinaceae.</title>
        <authorList>
            <person name="Liu Y."/>
            <person name="Lai Q."/>
            <person name="Shao Z."/>
        </authorList>
    </citation>
    <scope>NUCLEOTIDE SEQUENCE [LARGE SCALE GENOMIC DNA]</scope>
    <source>
        <strain evidence="10">KYW314</strain>
    </source>
</reference>
<accession>A0A7Z6ZSP6</accession>
<evidence type="ECO:0000256" key="2">
    <source>
        <dbReference type="ARBA" id="ARBA00009209"/>
    </source>
</evidence>
<dbReference type="Proteomes" id="UP000287766">
    <property type="component" value="Unassembled WGS sequence"/>
</dbReference>
<dbReference type="PRINTS" id="PR00735">
    <property type="entry name" value="GLHYDRLASE8"/>
</dbReference>
<dbReference type="SUPFAM" id="SSF48208">
    <property type="entry name" value="Six-hairpin glycosidases"/>
    <property type="match status" value="1"/>
</dbReference>
<dbReference type="GO" id="GO:0030245">
    <property type="term" value="P:cellulose catabolic process"/>
    <property type="evidence" value="ECO:0007669"/>
    <property type="project" value="UniProtKB-KW"/>
</dbReference>
<dbReference type="PROSITE" id="PS51257">
    <property type="entry name" value="PROKAR_LIPOPROTEIN"/>
    <property type="match status" value="1"/>
</dbReference>
<keyword evidence="7" id="KW-0119">Carbohydrate metabolism</keyword>
<sequence length="389" mass="43881">MWTRWRRTIKVTLLCLAGAIVGGCQEAPPPAQPPVQALQFQYHYQRLVTDFIDAHGRVIDRSDERLISTSEGQSYALFFALVANDRERFEQLLKWTENNLSNGDITQQLPAWLWGFENGEWGVIDSNPASDADVVIAYTLIEAGRLWNEPRYGALGELVADRILRSEIISIAGRQVLLPAPMGFVDSTTNTFRVNPSYMALPMLEGLYTGTGVDTWQAVYESSAQIYALHPHGLYADWIQLNFDFSLTTDQPEPSADYDAIRSYFWLALEAERGGDFAKLLNQSSDLAMEIDSTGRVPERIDWLEPTYHGTGNLGFSAILLPYLDQLNSQAAKLQRARIVATAPERYADSYYTTMLLLFGSGALQCYSFAENGHLRVNWEYSWCELDDE</sequence>
<dbReference type="GO" id="GO:0008810">
    <property type="term" value="F:cellulase activity"/>
    <property type="evidence" value="ECO:0007669"/>
    <property type="project" value="UniProtKB-EC"/>
</dbReference>
<evidence type="ECO:0000256" key="1">
    <source>
        <dbReference type="ARBA" id="ARBA00000966"/>
    </source>
</evidence>